<organism evidence="1 2">
    <name type="scientific">Cellulophaga tyrosinoxydans</name>
    <dbReference type="NCBI Taxonomy" id="504486"/>
    <lineage>
        <taxon>Bacteria</taxon>
        <taxon>Pseudomonadati</taxon>
        <taxon>Bacteroidota</taxon>
        <taxon>Flavobacteriia</taxon>
        <taxon>Flavobacteriales</taxon>
        <taxon>Flavobacteriaceae</taxon>
        <taxon>Cellulophaga</taxon>
    </lineage>
</organism>
<dbReference type="AlphaFoldDB" id="A0A1W2CUG7"/>
<evidence type="ECO:0000313" key="1">
    <source>
        <dbReference type="EMBL" id="SMC88606.1"/>
    </source>
</evidence>
<sequence>MQRREFINKNQLFELIEYILADSKTEFYESYSEKEKEIVRIKTYSEFLKYFENSISENKKHLGFGIYYPEAKGKFYINKIKLNPKYCNGKTYRYNTNGWGVIYVHLDLQKNENEIECRISVNSKTRAQNWTSTNPEFGNPELWEWKIVESNARKIINRLKKLHTTKPISNAEFGV</sequence>
<keyword evidence="2" id="KW-1185">Reference proteome</keyword>
<dbReference type="RefSeq" id="WP_084063176.1">
    <property type="nucleotide sequence ID" value="NZ_FWXO01000009.1"/>
</dbReference>
<name>A0A1W2CUG7_9FLAO</name>
<dbReference type="EMBL" id="FWXO01000009">
    <property type="protein sequence ID" value="SMC88606.1"/>
    <property type="molecule type" value="Genomic_DNA"/>
</dbReference>
<dbReference type="STRING" id="504486.SAMN05660703_3214"/>
<accession>A0A1W2CUG7</accession>
<dbReference type="OrthoDB" id="651949at2"/>
<reference evidence="2" key="1">
    <citation type="submission" date="2017-04" db="EMBL/GenBank/DDBJ databases">
        <authorList>
            <person name="Varghese N."/>
            <person name="Submissions S."/>
        </authorList>
    </citation>
    <scope>NUCLEOTIDE SEQUENCE [LARGE SCALE GENOMIC DNA]</scope>
    <source>
        <strain evidence="2">DSM 21164</strain>
    </source>
</reference>
<proteinExistence type="predicted"/>
<protein>
    <submittedName>
        <fullName evidence="1">Uncharacterized protein</fullName>
    </submittedName>
</protein>
<gene>
    <name evidence="1" type="ORF">SAMN05660703_3214</name>
</gene>
<evidence type="ECO:0000313" key="2">
    <source>
        <dbReference type="Proteomes" id="UP000192360"/>
    </source>
</evidence>
<dbReference type="Proteomes" id="UP000192360">
    <property type="component" value="Unassembled WGS sequence"/>
</dbReference>